<reference evidence="10 11" key="1">
    <citation type="submission" date="2014-08" db="EMBL/GenBank/DDBJ databases">
        <authorList>
            <person name="Wibberg D."/>
        </authorList>
    </citation>
    <scope>NUCLEOTIDE SEQUENCE [LARGE SCALE GENOMIC DNA]</scope>
    <source>
        <strain evidence="11">ING2-E5B</strain>
    </source>
</reference>
<keyword evidence="5 7" id="KW-1133">Transmembrane helix</keyword>
<keyword evidence="3" id="KW-0547">Nucleotide-binding</keyword>
<evidence type="ECO:0000256" key="2">
    <source>
        <dbReference type="ARBA" id="ARBA00022692"/>
    </source>
</evidence>
<feature type="transmembrane region" description="Helical" evidence="7">
    <location>
        <begin position="155"/>
        <end position="178"/>
    </location>
</feature>
<dbReference type="STRING" id="1562970.ING2E5B_1758"/>
<feature type="domain" description="ABC transmembrane type-1" evidence="9">
    <location>
        <begin position="26"/>
        <end position="307"/>
    </location>
</feature>
<dbReference type="PROSITE" id="PS00211">
    <property type="entry name" value="ABC_TRANSPORTER_1"/>
    <property type="match status" value="1"/>
</dbReference>
<evidence type="ECO:0000256" key="7">
    <source>
        <dbReference type="SAM" id="Phobius"/>
    </source>
</evidence>
<dbReference type="SUPFAM" id="SSF52540">
    <property type="entry name" value="P-loop containing nucleoside triphosphate hydrolases"/>
    <property type="match status" value="1"/>
</dbReference>
<keyword evidence="2 7" id="KW-0812">Transmembrane</keyword>
<evidence type="ECO:0000256" key="5">
    <source>
        <dbReference type="ARBA" id="ARBA00022989"/>
    </source>
</evidence>
<dbReference type="GO" id="GO:0140359">
    <property type="term" value="F:ABC-type transporter activity"/>
    <property type="evidence" value="ECO:0007669"/>
    <property type="project" value="InterPro"/>
</dbReference>
<evidence type="ECO:0000313" key="11">
    <source>
        <dbReference type="Proteomes" id="UP000032417"/>
    </source>
</evidence>
<comment type="subcellular location">
    <subcellularLocation>
        <location evidence="1">Cell membrane</location>
        <topology evidence="1">Multi-pass membrane protein</topology>
    </subcellularLocation>
</comment>
<dbReference type="CDD" id="cd03228">
    <property type="entry name" value="ABCC_MRP_Like"/>
    <property type="match status" value="1"/>
</dbReference>
<dbReference type="Proteomes" id="UP000032417">
    <property type="component" value="Chromosome 1"/>
</dbReference>
<feature type="transmembrane region" description="Helical" evidence="7">
    <location>
        <begin position="236"/>
        <end position="261"/>
    </location>
</feature>
<dbReference type="EMBL" id="LN515532">
    <property type="protein sequence ID" value="CEA16502.1"/>
    <property type="molecule type" value="Genomic_DNA"/>
</dbReference>
<dbReference type="GO" id="GO:0005886">
    <property type="term" value="C:plasma membrane"/>
    <property type="evidence" value="ECO:0007669"/>
    <property type="project" value="UniProtKB-SubCell"/>
</dbReference>
<proteinExistence type="predicted"/>
<dbReference type="InterPro" id="IPR017871">
    <property type="entry name" value="ABC_transporter-like_CS"/>
</dbReference>
<evidence type="ECO:0000259" key="9">
    <source>
        <dbReference type="PROSITE" id="PS50929"/>
    </source>
</evidence>
<keyword evidence="6 7" id="KW-0472">Membrane</keyword>
<evidence type="ECO:0000256" key="3">
    <source>
        <dbReference type="ARBA" id="ARBA00022741"/>
    </source>
</evidence>
<dbReference type="OrthoDB" id="311344at2"/>
<evidence type="ECO:0000256" key="6">
    <source>
        <dbReference type="ARBA" id="ARBA00023136"/>
    </source>
</evidence>
<dbReference type="InterPro" id="IPR027417">
    <property type="entry name" value="P-loop_NTPase"/>
</dbReference>
<dbReference type="PANTHER" id="PTHR24221">
    <property type="entry name" value="ATP-BINDING CASSETTE SUB-FAMILY B"/>
    <property type="match status" value="1"/>
</dbReference>
<evidence type="ECO:0000313" key="10">
    <source>
        <dbReference type="EMBL" id="CEA16502.1"/>
    </source>
</evidence>
<keyword evidence="11" id="KW-1185">Reference proteome</keyword>
<dbReference type="PANTHER" id="PTHR24221:SF654">
    <property type="entry name" value="ATP-BINDING CASSETTE SUB-FAMILY B MEMBER 6"/>
    <property type="match status" value="1"/>
</dbReference>
<sequence length="548" mass="61619">MSIKQESASGWLSKRMAGARGYYISASFFTLLSAGCFIVFSWYLSVFAANWLDNGIIVPDTLLIASAFLAGRYLFANIESRLNYNAGNAIVANIKKELFPVLLHDNKLSSTDSALYVTKVSDDLKPYFSFFVPYSVATVLVSILLLVICFLTEKWVAMILMVSLFVIPIQMAVIGIGAESIHKKHTDLFLKYSAVFYNRIKTIAETVNLDNFIPQYKFLSRKSEELNKATTDVMRVAILSSAILELFVTIAIAAIAIYLGMSLMGIMNGPNYGMGYNFGTALFLLTITPYFFFYIRKFVSAYHDRNKALAAADLLMPMLKNKNVYIKDSMDEPCSSLIIEDLNFSYPDSPVKVLHNINHKFPERGLVLVKGISGSGKSTLLKICTGSLQVSEGIIEVNGKDNSWSQQWLKENSSYMNQFPFIFDGSLRYNVFLKKEIEKGINYPEFMNNILIKKENGWDTELTNNGVQLSGGERQLVTLARMMLHPKPVAILDEPTSNLDSLTTELIISEIVKMAEERLVIVASHEQRFELFADNVINLNWGEQMNYA</sequence>
<name>A0A098C3L7_9BACT</name>
<dbReference type="SMART" id="SM00382">
    <property type="entry name" value="AAA"/>
    <property type="match status" value="1"/>
</dbReference>
<dbReference type="AlphaFoldDB" id="A0A098C3L7"/>
<organism evidence="10 11">
    <name type="scientific">Fermentimonas caenicola</name>
    <dbReference type="NCBI Taxonomy" id="1562970"/>
    <lineage>
        <taxon>Bacteria</taxon>
        <taxon>Pseudomonadati</taxon>
        <taxon>Bacteroidota</taxon>
        <taxon>Bacteroidia</taxon>
        <taxon>Bacteroidales</taxon>
        <taxon>Dysgonomonadaceae</taxon>
        <taxon>Fermentimonas</taxon>
    </lineage>
</organism>
<dbReference type="InterPro" id="IPR003439">
    <property type="entry name" value="ABC_transporter-like_ATP-bd"/>
</dbReference>
<evidence type="ECO:0000256" key="1">
    <source>
        <dbReference type="ARBA" id="ARBA00004651"/>
    </source>
</evidence>
<feature type="transmembrane region" description="Helical" evidence="7">
    <location>
        <begin position="273"/>
        <end position="295"/>
    </location>
</feature>
<dbReference type="InterPro" id="IPR039421">
    <property type="entry name" value="Type_1_exporter"/>
</dbReference>
<dbReference type="InterPro" id="IPR011527">
    <property type="entry name" value="ABC1_TM_dom"/>
</dbReference>
<dbReference type="GO" id="GO:0016887">
    <property type="term" value="F:ATP hydrolysis activity"/>
    <property type="evidence" value="ECO:0007669"/>
    <property type="project" value="InterPro"/>
</dbReference>
<feature type="transmembrane region" description="Helical" evidence="7">
    <location>
        <begin position="21"/>
        <end position="44"/>
    </location>
</feature>
<feature type="domain" description="ABC transporter" evidence="8">
    <location>
        <begin position="337"/>
        <end position="548"/>
    </location>
</feature>
<protein>
    <submittedName>
        <fullName evidence="10">Uncharacterized protein</fullName>
    </submittedName>
</protein>
<keyword evidence="4" id="KW-0067">ATP-binding</keyword>
<feature type="transmembrane region" description="Helical" evidence="7">
    <location>
        <begin position="56"/>
        <end position="75"/>
    </location>
</feature>
<dbReference type="Gene3D" id="3.40.50.300">
    <property type="entry name" value="P-loop containing nucleotide triphosphate hydrolases"/>
    <property type="match status" value="1"/>
</dbReference>
<dbReference type="Gene3D" id="1.20.1560.10">
    <property type="entry name" value="ABC transporter type 1, transmembrane domain"/>
    <property type="match status" value="1"/>
</dbReference>
<dbReference type="Pfam" id="PF00005">
    <property type="entry name" value="ABC_tran"/>
    <property type="match status" value="1"/>
</dbReference>
<dbReference type="SUPFAM" id="SSF90123">
    <property type="entry name" value="ABC transporter transmembrane region"/>
    <property type="match status" value="1"/>
</dbReference>
<evidence type="ECO:0000259" key="8">
    <source>
        <dbReference type="PROSITE" id="PS50893"/>
    </source>
</evidence>
<dbReference type="KEGG" id="pbt:ING2E5B_1758"/>
<dbReference type="HOGENOM" id="CLU_000604_84_3_10"/>
<feature type="transmembrane region" description="Helical" evidence="7">
    <location>
        <begin position="127"/>
        <end position="149"/>
    </location>
</feature>
<dbReference type="InterPro" id="IPR036640">
    <property type="entry name" value="ABC1_TM_sf"/>
</dbReference>
<dbReference type="GO" id="GO:0005524">
    <property type="term" value="F:ATP binding"/>
    <property type="evidence" value="ECO:0007669"/>
    <property type="project" value="UniProtKB-KW"/>
</dbReference>
<gene>
    <name evidence="10" type="ORF">ING2E5B_1758</name>
</gene>
<evidence type="ECO:0000256" key="4">
    <source>
        <dbReference type="ARBA" id="ARBA00022840"/>
    </source>
</evidence>
<dbReference type="InterPro" id="IPR003593">
    <property type="entry name" value="AAA+_ATPase"/>
</dbReference>
<accession>A0A098C3L7</accession>
<dbReference type="PROSITE" id="PS50929">
    <property type="entry name" value="ABC_TM1F"/>
    <property type="match status" value="1"/>
</dbReference>
<dbReference type="PROSITE" id="PS50893">
    <property type="entry name" value="ABC_TRANSPORTER_2"/>
    <property type="match status" value="1"/>
</dbReference>